<dbReference type="RefSeq" id="WP_145431588.1">
    <property type="nucleotide sequence ID" value="NZ_CP036339.1"/>
</dbReference>
<dbReference type="EMBL" id="CP036339">
    <property type="protein sequence ID" value="QDT71981.1"/>
    <property type="molecule type" value="Genomic_DNA"/>
</dbReference>
<dbReference type="Pfam" id="PF03167">
    <property type="entry name" value="UDG"/>
    <property type="match status" value="1"/>
</dbReference>
<evidence type="ECO:0000256" key="11">
    <source>
        <dbReference type="ARBA" id="ARBA00023204"/>
    </source>
</evidence>
<feature type="domain" description="Uracil-DNA glycosylase-like" evidence="12">
    <location>
        <begin position="129"/>
        <end position="275"/>
    </location>
</feature>
<accession>A0A517TUD2</accession>
<keyword evidence="11" id="KW-0234">DNA repair</keyword>
<evidence type="ECO:0000256" key="4">
    <source>
        <dbReference type="ARBA" id="ARBA00019403"/>
    </source>
</evidence>
<keyword evidence="5" id="KW-0004">4Fe-4S</keyword>
<evidence type="ECO:0000256" key="5">
    <source>
        <dbReference type="ARBA" id="ARBA00022485"/>
    </source>
</evidence>
<evidence type="ECO:0000256" key="10">
    <source>
        <dbReference type="ARBA" id="ARBA00023014"/>
    </source>
</evidence>
<dbReference type="Gene3D" id="3.40.470.10">
    <property type="entry name" value="Uracil-DNA glycosylase-like domain"/>
    <property type="match status" value="1"/>
</dbReference>
<protein>
    <recommendedName>
        <fullName evidence="4">Type-4 uracil-DNA glycosylase</fullName>
        <ecNumber evidence="3">3.2.2.27</ecNumber>
    </recommendedName>
</protein>
<keyword evidence="9" id="KW-0408">Iron</keyword>
<evidence type="ECO:0000256" key="8">
    <source>
        <dbReference type="ARBA" id="ARBA00022801"/>
    </source>
</evidence>
<dbReference type="Proteomes" id="UP000317909">
    <property type="component" value="Chromosome"/>
</dbReference>
<keyword evidence="6" id="KW-0479">Metal-binding</keyword>
<dbReference type="GO" id="GO:0051539">
    <property type="term" value="F:4 iron, 4 sulfur cluster binding"/>
    <property type="evidence" value="ECO:0007669"/>
    <property type="project" value="UniProtKB-KW"/>
</dbReference>
<gene>
    <name evidence="13" type="ORF">I41_11440</name>
</gene>
<dbReference type="OrthoDB" id="5290748at2"/>
<sequence>MTHAPLPPADNDRVRHALRQTLESLAGAGVRQLPDGRRTLAKWRELAAENASAAAAREPAAAIGVTTALFTEELAEGKNETAGGAATTVVPSDAANDVSPAKTLRILAQEVAECTRCHELAATRTQTVFGVGDPQARLCFLGEAPGADEDKQGEPFVGRAGQLLNKILEACKLRREDVYILNVLKCRPPGNRNPLPEESLNCRRYLNRQLQLIQPEFICCLGSVAAQNLLETTETIGRLRGKVHQFRGVKVVCTYHPAYLLRNPSAKKQTWEDMKLLMRELGTPVD</sequence>
<dbReference type="NCBIfam" id="TIGR00758">
    <property type="entry name" value="UDG_fam4"/>
    <property type="match status" value="1"/>
</dbReference>
<dbReference type="PANTHER" id="PTHR33693:SF1">
    <property type="entry name" value="TYPE-4 URACIL-DNA GLYCOSYLASE"/>
    <property type="match status" value="1"/>
</dbReference>
<dbReference type="GO" id="GO:0004844">
    <property type="term" value="F:uracil DNA N-glycosylase activity"/>
    <property type="evidence" value="ECO:0007669"/>
    <property type="project" value="UniProtKB-EC"/>
</dbReference>
<dbReference type="KEGG" id="llh:I41_11440"/>
<dbReference type="InterPro" id="IPR005273">
    <property type="entry name" value="Ura-DNA_glyco_family4"/>
</dbReference>
<dbReference type="GO" id="GO:0046872">
    <property type="term" value="F:metal ion binding"/>
    <property type="evidence" value="ECO:0007669"/>
    <property type="project" value="UniProtKB-KW"/>
</dbReference>
<dbReference type="SMART" id="SM00986">
    <property type="entry name" value="UDG"/>
    <property type="match status" value="1"/>
</dbReference>
<dbReference type="SUPFAM" id="SSF52141">
    <property type="entry name" value="Uracil-DNA glycosylase-like"/>
    <property type="match status" value="1"/>
</dbReference>
<evidence type="ECO:0000256" key="3">
    <source>
        <dbReference type="ARBA" id="ARBA00012030"/>
    </source>
</evidence>
<keyword evidence="7" id="KW-0227">DNA damage</keyword>
<dbReference type="PANTHER" id="PTHR33693">
    <property type="entry name" value="TYPE-5 URACIL-DNA GLYCOSYLASE"/>
    <property type="match status" value="1"/>
</dbReference>
<keyword evidence="10" id="KW-0411">Iron-sulfur</keyword>
<evidence type="ECO:0000256" key="2">
    <source>
        <dbReference type="ARBA" id="ARBA00006521"/>
    </source>
</evidence>
<comment type="similarity">
    <text evidence="2">Belongs to the uracil-DNA glycosylase (UDG) superfamily. Type 4 (UDGa) family.</text>
</comment>
<evidence type="ECO:0000313" key="14">
    <source>
        <dbReference type="Proteomes" id="UP000317909"/>
    </source>
</evidence>
<dbReference type="CDD" id="cd10030">
    <property type="entry name" value="UDG-F4_TTUDGA_SPO1dp_like"/>
    <property type="match status" value="1"/>
</dbReference>
<evidence type="ECO:0000256" key="1">
    <source>
        <dbReference type="ARBA" id="ARBA00001400"/>
    </source>
</evidence>
<keyword evidence="8" id="KW-0378">Hydrolase</keyword>
<proteinExistence type="inferred from homology"/>
<evidence type="ECO:0000259" key="12">
    <source>
        <dbReference type="SMART" id="SM00986"/>
    </source>
</evidence>
<evidence type="ECO:0000256" key="6">
    <source>
        <dbReference type="ARBA" id="ARBA00022723"/>
    </source>
</evidence>
<dbReference type="InterPro" id="IPR051536">
    <property type="entry name" value="UDG_Type-4/5"/>
</dbReference>
<reference evidence="13 14" key="1">
    <citation type="submission" date="2019-02" db="EMBL/GenBank/DDBJ databases">
        <title>Deep-cultivation of Planctomycetes and their phenomic and genomic characterization uncovers novel biology.</title>
        <authorList>
            <person name="Wiegand S."/>
            <person name="Jogler M."/>
            <person name="Boedeker C."/>
            <person name="Pinto D."/>
            <person name="Vollmers J."/>
            <person name="Rivas-Marin E."/>
            <person name="Kohn T."/>
            <person name="Peeters S.H."/>
            <person name="Heuer A."/>
            <person name="Rast P."/>
            <person name="Oberbeckmann S."/>
            <person name="Bunk B."/>
            <person name="Jeske O."/>
            <person name="Meyerdierks A."/>
            <person name="Storesund J.E."/>
            <person name="Kallscheuer N."/>
            <person name="Luecker S."/>
            <person name="Lage O.M."/>
            <person name="Pohl T."/>
            <person name="Merkel B.J."/>
            <person name="Hornburger P."/>
            <person name="Mueller R.-W."/>
            <person name="Bruemmer F."/>
            <person name="Labrenz M."/>
            <person name="Spormann A.M."/>
            <person name="Op den Camp H."/>
            <person name="Overmann J."/>
            <person name="Amann R."/>
            <person name="Jetten M.S.M."/>
            <person name="Mascher T."/>
            <person name="Medema M.H."/>
            <person name="Devos D.P."/>
            <person name="Kaster A.-K."/>
            <person name="Ovreas L."/>
            <person name="Rohde M."/>
            <person name="Galperin M.Y."/>
            <person name="Jogler C."/>
        </authorList>
    </citation>
    <scope>NUCLEOTIDE SEQUENCE [LARGE SCALE GENOMIC DNA]</scope>
    <source>
        <strain evidence="13 14">I41</strain>
    </source>
</reference>
<keyword evidence="14" id="KW-1185">Reference proteome</keyword>
<dbReference type="GO" id="GO:0006281">
    <property type="term" value="P:DNA repair"/>
    <property type="evidence" value="ECO:0007669"/>
    <property type="project" value="UniProtKB-KW"/>
</dbReference>
<evidence type="ECO:0000256" key="9">
    <source>
        <dbReference type="ARBA" id="ARBA00023004"/>
    </source>
</evidence>
<organism evidence="13 14">
    <name type="scientific">Lacipirellula limnantheis</name>
    <dbReference type="NCBI Taxonomy" id="2528024"/>
    <lineage>
        <taxon>Bacteria</taxon>
        <taxon>Pseudomonadati</taxon>
        <taxon>Planctomycetota</taxon>
        <taxon>Planctomycetia</taxon>
        <taxon>Pirellulales</taxon>
        <taxon>Lacipirellulaceae</taxon>
        <taxon>Lacipirellula</taxon>
    </lineage>
</organism>
<dbReference type="EC" id="3.2.2.27" evidence="3"/>
<evidence type="ECO:0000313" key="13">
    <source>
        <dbReference type="EMBL" id="QDT71981.1"/>
    </source>
</evidence>
<dbReference type="SMART" id="SM00987">
    <property type="entry name" value="UreE_C"/>
    <property type="match status" value="1"/>
</dbReference>
<comment type="catalytic activity">
    <reaction evidence="1">
        <text>Hydrolyzes single-stranded DNA or mismatched double-stranded DNA and polynucleotides, releasing free uracil.</text>
        <dbReference type="EC" id="3.2.2.27"/>
    </reaction>
</comment>
<name>A0A517TUD2_9BACT</name>
<dbReference type="InterPro" id="IPR036895">
    <property type="entry name" value="Uracil-DNA_glycosylase-like_sf"/>
</dbReference>
<evidence type="ECO:0000256" key="7">
    <source>
        <dbReference type="ARBA" id="ARBA00022763"/>
    </source>
</evidence>
<dbReference type="AlphaFoldDB" id="A0A517TUD2"/>
<dbReference type="InterPro" id="IPR005122">
    <property type="entry name" value="Uracil-DNA_glycosylase-like"/>
</dbReference>